<evidence type="ECO:0000313" key="1">
    <source>
        <dbReference type="EMBL" id="CAA9443348.1"/>
    </source>
</evidence>
<gene>
    <name evidence="1" type="ORF">AVDCRST_MAG14-153</name>
</gene>
<dbReference type="EMBL" id="CADCVG010000006">
    <property type="protein sequence ID" value="CAA9443348.1"/>
    <property type="molecule type" value="Genomic_DNA"/>
</dbReference>
<dbReference type="AlphaFoldDB" id="A0A6J4QGG1"/>
<proteinExistence type="predicted"/>
<sequence length="48" mass="5422">MYEFYSSGTVVYIVPLDGALGKEVDKEKPNRGDTVPDQILQFRATLFI</sequence>
<name>A0A6J4QGG1_9ACTN</name>
<reference evidence="1" key="1">
    <citation type="submission" date="2020-02" db="EMBL/GenBank/DDBJ databases">
        <authorList>
            <person name="Meier V. D."/>
        </authorList>
    </citation>
    <scope>NUCLEOTIDE SEQUENCE</scope>
    <source>
        <strain evidence="1">AVDCRST_MAG14</strain>
    </source>
</reference>
<protein>
    <submittedName>
        <fullName evidence="1">Uncharacterized protein</fullName>
    </submittedName>
</protein>
<organism evidence="1">
    <name type="scientific">uncultured Rubrobacteraceae bacterium</name>
    <dbReference type="NCBI Taxonomy" id="349277"/>
    <lineage>
        <taxon>Bacteria</taxon>
        <taxon>Bacillati</taxon>
        <taxon>Actinomycetota</taxon>
        <taxon>Rubrobacteria</taxon>
        <taxon>Rubrobacterales</taxon>
        <taxon>Rubrobacteraceae</taxon>
        <taxon>environmental samples</taxon>
    </lineage>
</organism>
<accession>A0A6J4QGG1</accession>